<feature type="compositionally biased region" description="Gly residues" evidence="1">
    <location>
        <begin position="64"/>
        <end position="75"/>
    </location>
</feature>
<sequence length="87" mass="8347">MSKTAAATRTALRAAVTSALIVLVTGAGLQTSWADEPVPATGTPGTSATASVTTPPVCDPAGTGTTGTGTGGTGTGTPTCNENNPWD</sequence>
<feature type="compositionally biased region" description="Polar residues" evidence="1">
    <location>
        <begin position="78"/>
        <end position="87"/>
    </location>
</feature>
<evidence type="ECO:0000256" key="1">
    <source>
        <dbReference type="SAM" id="MobiDB-lite"/>
    </source>
</evidence>
<dbReference type="RefSeq" id="WP_046907607.1">
    <property type="nucleotide sequence ID" value="NZ_BAAAXG010000013.1"/>
</dbReference>
<keyword evidence="2" id="KW-0732">Signal</keyword>
<evidence type="ECO:0000313" key="3">
    <source>
        <dbReference type="EMBL" id="KKZ73748.1"/>
    </source>
</evidence>
<organism evidence="3 4">
    <name type="scientific">Streptomyces showdoensis</name>
    <dbReference type="NCBI Taxonomy" id="68268"/>
    <lineage>
        <taxon>Bacteria</taxon>
        <taxon>Bacillati</taxon>
        <taxon>Actinomycetota</taxon>
        <taxon>Actinomycetes</taxon>
        <taxon>Kitasatosporales</taxon>
        <taxon>Streptomycetaceae</taxon>
        <taxon>Streptomyces</taxon>
    </lineage>
</organism>
<reference evidence="3 4" key="1">
    <citation type="submission" date="2015-05" db="EMBL/GenBank/DDBJ databases">
        <title>Draft Genome assembly of Streptomyces showdoensis.</title>
        <authorList>
            <person name="Thapa K.K."/>
            <person name="Metsa-Ketela M."/>
        </authorList>
    </citation>
    <scope>NUCLEOTIDE SEQUENCE [LARGE SCALE GENOMIC DNA]</scope>
    <source>
        <strain evidence="3 4">ATCC 15227</strain>
    </source>
</reference>
<feature type="region of interest" description="Disordered" evidence="1">
    <location>
        <begin position="33"/>
        <end position="87"/>
    </location>
</feature>
<dbReference type="AlphaFoldDB" id="A0A2P2GQH9"/>
<dbReference type="EMBL" id="LAQS01000014">
    <property type="protein sequence ID" value="KKZ73748.1"/>
    <property type="molecule type" value="Genomic_DNA"/>
</dbReference>
<feature type="signal peptide" evidence="2">
    <location>
        <begin position="1"/>
        <end position="34"/>
    </location>
</feature>
<evidence type="ECO:0000256" key="2">
    <source>
        <dbReference type="SAM" id="SignalP"/>
    </source>
</evidence>
<name>A0A2P2GQH9_STREW</name>
<accession>A0A2P2GQH9</accession>
<feature type="chain" id="PRO_5015141243" evidence="2">
    <location>
        <begin position="35"/>
        <end position="87"/>
    </location>
</feature>
<protein>
    <submittedName>
        <fullName evidence="3">Uncharacterized protein</fullName>
    </submittedName>
</protein>
<evidence type="ECO:0000313" key="4">
    <source>
        <dbReference type="Proteomes" id="UP000265325"/>
    </source>
</evidence>
<gene>
    <name evidence="3" type="ORF">VO63_11625</name>
</gene>
<dbReference type="Proteomes" id="UP000265325">
    <property type="component" value="Unassembled WGS sequence"/>
</dbReference>
<comment type="caution">
    <text evidence="3">The sequence shown here is derived from an EMBL/GenBank/DDBJ whole genome shotgun (WGS) entry which is preliminary data.</text>
</comment>
<keyword evidence="4" id="KW-1185">Reference proteome</keyword>
<proteinExistence type="predicted"/>
<feature type="compositionally biased region" description="Low complexity" evidence="1">
    <location>
        <begin position="37"/>
        <end position="56"/>
    </location>
</feature>